<name>A0A3Q8WTM9_9ACTO</name>
<dbReference type="EMBL" id="CP034438">
    <property type="protein sequence ID" value="AZN29862.1"/>
    <property type="molecule type" value="Genomic_DNA"/>
</dbReference>
<evidence type="ECO:0008006" key="4">
    <source>
        <dbReference type="Google" id="ProtNLM"/>
    </source>
</evidence>
<keyword evidence="1" id="KW-0812">Transmembrane</keyword>
<proteinExistence type="predicted"/>
<feature type="transmembrane region" description="Helical" evidence="1">
    <location>
        <begin position="12"/>
        <end position="44"/>
    </location>
</feature>
<evidence type="ECO:0000313" key="3">
    <source>
        <dbReference type="Proteomes" id="UP000270021"/>
    </source>
</evidence>
<dbReference type="AlphaFoldDB" id="A0A3Q8WTM9"/>
<dbReference type="Proteomes" id="UP000270021">
    <property type="component" value="Chromosome"/>
</dbReference>
<evidence type="ECO:0000256" key="1">
    <source>
        <dbReference type="SAM" id="Phobius"/>
    </source>
</evidence>
<keyword evidence="3" id="KW-1185">Reference proteome</keyword>
<dbReference type="RefSeq" id="WP_126040105.1">
    <property type="nucleotide sequence ID" value="NZ_CP034438.1"/>
</dbReference>
<reference evidence="2 3" key="1">
    <citation type="submission" date="2018-12" db="EMBL/GenBank/DDBJ databases">
        <title>Complete genome sequence of Flaviflexus salsibiostraticola KCTC 33148.</title>
        <authorList>
            <person name="Bae J.-W."/>
        </authorList>
    </citation>
    <scope>NUCLEOTIDE SEQUENCE [LARGE SCALE GENOMIC DNA]</scope>
    <source>
        <strain evidence="2 3">KCTC 33148</strain>
    </source>
</reference>
<sequence>MCVLLRPRDRIIAGLIGLILVVTAIDMVGESPIIAVGAAVMAVLGLRMAQSGRCGWGAAPTSCRLPEHDLLTRQEAAEPAAGKD</sequence>
<accession>A0A3Q8WTM9</accession>
<protein>
    <recommendedName>
        <fullName evidence="4">DUF2892 domain-containing protein</fullName>
    </recommendedName>
</protein>
<dbReference type="KEGG" id="fsl:EJO69_05755"/>
<gene>
    <name evidence="2" type="ORF">EJO69_05755</name>
</gene>
<keyword evidence="1" id="KW-0472">Membrane</keyword>
<evidence type="ECO:0000313" key="2">
    <source>
        <dbReference type="EMBL" id="AZN29862.1"/>
    </source>
</evidence>
<organism evidence="2 3">
    <name type="scientific">Flaviflexus salsibiostraticola</name>
    <dbReference type="NCBI Taxonomy" id="1282737"/>
    <lineage>
        <taxon>Bacteria</taxon>
        <taxon>Bacillati</taxon>
        <taxon>Actinomycetota</taxon>
        <taxon>Actinomycetes</taxon>
        <taxon>Actinomycetales</taxon>
        <taxon>Actinomycetaceae</taxon>
        <taxon>Flaviflexus</taxon>
    </lineage>
</organism>
<keyword evidence="1" id="KW-1133">Transmembrane helix</keyword>